<gene>
    <name evidence="2" type="ORF">SAMN05421737_11252</name>
</gene>
<dbReference type="RefSeq" id="WP_141769898.1">
    <property type="nucleotide sequence ID" value="NZ_FMYM01000012.1"/>
</dbReference>
<name>A0A1G6NF54_9BACI</name>
<keyword evidence="1" id="KW-0812">Transmembrane</keyword>
<evidence type="ECO:0000256" key="1">
    <source>
        <dbReference type="SAM" id="Phobius"/>
    </source>
</evidence>
<dbReference type="EMBL" id="FMYM01000012">
    <property type="protein sequence ID" value="SDC65907.1"/>
    <property type="molecule type" value="Genomic_DNA"/>
</dbReference>
<sequence>MIIMGFIEFVKFLGRIFTGEVPVVQLYMMIAMLVVAVGIYVMFEVRKMGEKDILGLAIEGFFVGGFTLFMYTGGYIIGWNVIARLGSEWVPEYDVAVVSWFAVISFACAVLLLPLSIKFAQLDDVLPKITMASVYFVLMIGLILCMNHFVAPRVDIPLMMLLVNVAANMVIAFLIACYVKVKMNRLTKDKENVAV</sequence>
<feature type="transmembrane region" description="Helical" evidence="1">
    <location>
        <begin position="24"/>
        <end position="43"/>
    </location>
</feature>
<keyword evidence="3" id="KW-1185">Reference proteome</keyword>
<feature type="transmembrane region" description="Helical" evidence="1">
    <location>
        <begin position="55"/>
        <end position="77"/>
    </location>
</feature>
<organism evidence="2 3">
    <name type="scientific">Shouchella lonarensis</name>
    <dbReference type="NCBI Taxonomy" id="1464122"/>
    <lineage>
        <taxon>Bacteria</taxon>
        <taxon>Bacillati</taxon>
        <taxon>Bacillota</taxon>
        <taxon>Bacilli</taxon>
        <taxon>Bacillales</taxon>
        <taxon>Bacillaceae</taxon>
        <taxon>Shouchella</taxon>
    </lineage>
</organism>
<keyword evidence="1" id="KW-1133">Transmembrane helix</keyword>
<evidence type="ECO:0000313" key="3">
    <source>
        <dbReference type="Proteomes" id="UP000242662"/>
    </source>
</evidence>
<accession>A0A1G6NF54</accession>
<feature type="transmembrane region" description="Helical" evidence="1">
    <location>
        <begin position="129"/>
        <end position="150"/>
    </location>
</feature>
<dbReference type="STRING" id="1464122.SAMN05421737_11252"/>
<feature type="transmembrane region" description="Helical" evidence="1">
    <location>
        <begin position="156"/>
        <end position="179"/>
    </location>
</feature>
<reference evidence="3" key="1">
    <citation type="submission" date="2016-09" db="EMBL/GenBank/DDBJ databases">
        <authorList>
            <person name="Varghese N."/>
            <person name="Submissions S."/>
        </authorList>
    </citation>
    <scope>NUCLEOTIDE SEQUENCE [LARGE SCALE GENOMIC DNA]</scope>
    <source>
        <strain evidence="3">25nlg</strain>
    </source>
</reference>
<protein>
    <submittedName>
        <fullName evidence="2">Uncharacterized protein</fullName>
    </submittedName>
</protein>
<evidence type="ECO:0000313" key="2">
    <source>
        <dbReference type="EMBL" id="SDC65907.1"/>
    </source>
</evidence>
<dbReference type="AlphaFoldDB" id="A0A1G6NF54"/>
<keyword evidence="1" id="KW-0472">Membrane</keyword>
<feature type="transmembrane region" description="Helical" evidence="1">
    <location>
        <begin position="97"/>
        <end position="117"/>
    </location>
</feature>
<proteinExistence type="predicted"/>
<dbReference type="Proteomes" id="UP000242662">
    <property type="component" value="Unassembled WGS sequence"/>
</dbReference>